<evidence type="ECO:0000259" key="2">
    <source>
        <dbReference type="PROSITE" id="PS50190"/>
    </source>
</evidence>
<dbReference type="Proteomes" id="UP000054928">
    <property type="component" value="Unassembled WGS sequence"/>
</dbReference>
<dbReference type="PROSITE" id="PS50190">
    <property type="entry name" value="SEC7"/>
    <property type="match status" value="1"/>
</dbReference>
<dbReference type="SMART" id="SM00222">
    <property type="entry name" value="Sec7"/>
    <property type="match status" value="1"/>
</dbReference>
<dbReference type="OMA" id="FIKDDLC"/>
<feature type="domain" description="SEC7" evidence="2">
    <location>
        <begin position="546"/>
        <end position="761"/>
    </location>
</feature>
<evidence type="ECO:0000313" key="4">
    <source>
        <dbReference type="Proteomes" id="UP000054928"/>
    </source>
</evidence>
<dbReference type="InterPro" id="IPR023394">
    <property type="entry name" value="Sec7_C_sf"/>
</dbReference>
<dbReference type="STRING" id="4781.A0A0P1AUI7"/>
<dbReference type="Gene3D" id="1.10.220.20">
    <property type="match status" value="1"/>
</dbReference>
<feature type="compositionally biased region" description="Basic and acidic residues" evidence="1">
    <location>
        <begin position="1547"/>
        <end position="1559"/>
    </location>
</feature>
<evidence type="ECO:0000256" key="1">
    <source>
        <dbReference type="SAM" id="MobiDB-lite"/>
    </source>
</evidence>
<dbReference type="CDD" id="cd00171">
    <property type="entry name" value="Sec7"/>
    <property type="match status" value="1"/>
</dbReference>
<organism evidence="3 4">
    <name type="scientific">Plasmopara halstedii</name>
    <name type="common">Downy mildew of sunflower</name>
    <dbReference type="NCBI Taxonomy" id="4781"/>
    <lineage>
        <taxon>Eukaryota</taxon>
        <taxon>Sar</taxon>
        <taxon>Stramenopiles</taxon>
        <taxon>Oomycota</taxon>
        <taxon>Peronosporomycetes</taxon>
        <taxon>Peronosporales</taxon>
        <taxon>Peronosporaceae</taxon>
        <taxon>Plasmopara</taxon>
    </lineage>
</organism>
<protein>
    <submittedName>
        <fullName evidence="3">Arf guanine-nucleotide exchange factor gnom-like</fullName>
    </submittedName>
</protein>
<name>A0A0P1AUI7_PLAHL</name>
<dbReference type="GO" id="GO:0012505">
    <property type="term" value="C:endomembrane system"/>
    <property type="evidence" value="ECO:0007669"/>
    <property type="project" value="UniProtKB-ARBA"/>
</dbReference>
<proteinExistence type="predicted"/>
<dbReference type="GO" id="GO:0016192">
    <property type="term" value="P:vesicle-mediated transport"/>
    <property type="evidence" value="ECO:0007669"/>
    <property type="project" value="UniProtKB-ARBA"/>
</dbReference>
<dbReference type="EMBL" id="CCYD01001864">
    <property type="protein sequence ID" value="CEG45935.1"/>
    <property type="molecule type" value="Genomic_DNA"/>
</dbReference>
<dbReference type="FunFam" id="1.10.1000.11:FF:000002">
    <property type="entry name" value="Cytohesin 1"/>
    <property type="match status" value="1"/>
</dbReference>
<dbReference type="GO" id="GO:0005737">
    <property type="term" value="C:cytoplasm"/>
    <property type="evidence" value="ECO:0007669"/>
    <property type="project" value="UniProtKB-ARBA"/>
</dbReference>
<dbReference type="InterPro" id="IPR000904">
    <property type="entry name" value="Sec7_dom"/>
</dbReference>
<dbReference type="GeneID" id="36397323"/>
<dbReference type="Gene3D" id="1.10.1000.11">
    <property type="entry name" value="Arf Nucleotide-binding Site Opener,domain 2"/>
    <property type="match status" value="1"/>
</dbReference>
<feature type="region of interest" description="Disordered" evidence="1">
    <location>
        <begin position="1547"/>
        <end position="1568"/>
    </location>
</feature>
<evidence type="ECO:0000313" key="3">
    <source>
        <dbReference type="EMBL" id="CEG45935.1"/>
    </source>
</evidence>
<dbReference type="PANTHER" id="PTHR10663">
    <property type="entry name" value="GUANYL-NUCLEOTIDE EXCHANGE FACTOR"/>
    <property type="match status" value="1"/>
</dbReference>
<dbReference type="InterPro" id="IPR035999">
    <property type="entry name" value="Sec7_dom_sf"/>
</dbReference>
<dbReference type="OrthoDB" id="430364at2759"/>
<dbReference type="RefSeq" id="XP_024582304.1">
    <property type="nucleotide sequence ID" value="XM_024716735.1"/>
</dbReference>
<dbReference type="GO" id="GO:0032012">
    <property type="term" value="P:regulation of ARF protein signal transduction"/>
    <property type="evidence" value="ECO:0007669"/>
    <property type="project" value="InterPro"/>
</dbReference>
<dbReference type="Pfam" id="PF01369">
    <property type="entry name" value="Sec7"/>
    <property type="match status" value="1"/>
</dbReference>
<dbReference type="SUPFAM" id="SSF48425">
    <property type="entry name" value="Sec7 domain"/>
    <property type="match status" value="1"/>
</dbReference>
<keyword evidence="4" id="KW-1185">Reference proteome</keyword>
<dbReference type="PANTHER" id="PTHR10663:SF388">
    <property type="entry name" value="GOLGI-SPECIFIC BREFELDIN A-RESISTANCE GUANINE NUCLEOTIDE EXCHANGE FACTOR 1"/>
    <property type="match status" value="1"/>
</dbReference>
<dbReference type="Pfam" id="PF12783">
    <property type="entry name" value="Sec7-like_HUS"/>
    <property type="match status" value="1"/>
</dbReference>
<reference evidence="4" key="1">
    <citation type="submission" date="2014-09" db="EMBL/GenBank/DDBJ databases">
        <authorList>
            <person name="Sharma Rahul"/>
            <person name="Thines Marco"/>
        </authorList>
    </citation>
    <scope>NUCLEOTIDE SEQUENCE [LARGE SCALE GENOMIC DNA]</scope>
</reference>
<dbReference type="InterPro" id="IPR032691">
    <property type="entry name" value="Mon2/Sec7/BIG1-like_HUS"/>
</dbReference>
<sequence>MAAVRSVLLSDIQCVLSLARQRHGYLLTSTTTQRVNQESPHAVFQSFSSLRGRLLRCDIMAELSPVDVIRPFLAVIRHEDAGSSVTGVALQAVLNILNMWPWGDVKDQNATVDAVSDIVDAVSHCRFQETGIQSDQNVLVLIVLVLHGVMLSPCGVRLSDHSMWQLVESLYALSCSDRHDAHVTVLLRSTATTFLHDTMTFIFSNPAIYSDTISAATESHVRQGFGLPCAVKVAGFLCQKLHQRNFAASATSEISTTSNKTATNQRKVLLSLTLLQRALIACDAELLKQKPSLLLFIKDDLCCAILRYCRLGACAEPKITVACLGLIRLLWSKFRSELKMQVETLINGVFFHTLHWCVANMDVSHPDFPLGDDTSRLAPDTLDHIDDKSVTMVDAAHEEFSGMMLSKQQLYSISFEILDCLNDLLAEATLLPDLYVNYDCDGNRCDLTQTLFELLSQAVQQSHIACFESHDEDHFLWAQAIGETTLRGMFNALYIVHLRTQPKLSSGSRNSCLDHSDNRMREDSLLVDQDDHVLHTDADEFALAEELFRNRQRKKFFQHGIQEFNRKPLAGVKYLQQNTFLPTPLDSVSLATFLRSLPQGLNKNAVGNYLGAMGKEVKGFEKTDIHEADTMDFHRDVLTNFVRSFNFEGESIVTALRMFLASFRLPGEAQQIDRILNTFSIQVYEQCRERFLMASADVAYLLSFSLIMLNTDLHNINIRADKKMKLTEFIKNNKNYGPEVSKGRDLPEDFLTELYNAILKDEIKTVEDCGKHGGVTSDRWKDLLNQAESDPRNSRLIVHHLSLHLRSSSITCDCETQSSNAVESYKESTKCAPCPTSGAPFLRRSSKWIQQDDFDGPIPLNASSGNQYDRHILELIQSSLVLAFSSVFHQFVLDSQAKDASRGDDLGVGSSYEVRYLPQKTALQLACNGFVICAAVASHLSLVEHCNTIFIRLCKYSALLSSDVYPVGYNGRKNGISVYCDNESASLATAGVLKLVSSYSLTLLSHSWKYFFHLVSGLRELRALPSQILYSSKDMNLELLNNDERLDFINMVYKNKAELERKIELRAYEQDMNENNTGSFFRGVAWLLTALDSNLGRSTPESMTTTRYSSLTEFEHYQRSPTELALLAEDLIIEGEAPTTVPSGDDIKIGTDQWIRHTLQPCRVEFILQDVASLPSRALVEVIKALHEEIMSVLRGSDEHEPSKDTKLVLSQGGCVFFEHLLSQCISLSGSLFAGEEDGISAVLEAHYTQLLEHLRPVLLTNQCPSNLSYENACFLLYKAMNGLFAWVTHTRSDVHGLLLVTFLSSLMELSGDDELIGPFLAPIMCGLDRYVAVMRPKNLHYSRVNWLTICNLISWSIKRSYAANHGFQLLERLVIEKIWNGDGNEILISDCYLKMMMFAMKYRGLHDLYAPSRPIELLLFMFDTLRTDVPNYVEERLRFLGGMAIVSRQLLLNQMKGELSNELVVLVIEGFKHMLCAHAGTDQSFMAGAWLDILRYGLNPIGLGLLYEPKYEDSDGQIPFGDNEEETNSSFLYYRRQLPSIDDEKYSKQMHAHSDTKRVSGRRRRPSVRDPLTLRPHVVVAQMLSLVFCEEFTKLQTCAKFASVWKDMADLLVGLLEYTAMKSPTPAGQRATSGEVLSAALERRSVLSAHEEILEHIKGIVRRLIVIQDKEVNEMAGAAAKIVQSKMLLQVLVDKCHSNRYLVEQLFSHKEDDAGSIVGCDTSIKKVDSEDFEAKTTIMLETAISKS</sequence>
<accession>A0A0P1AUI7</accession>
<dbReference type="GO" id="GO:0005085">
    <property type="term" value="F:guanyl-nucleotide exchange factor activity"/>
    <property type="evidence" value="ECO:0007669"/>
    <property type="project" value="InterPro"/>
</dbReference>